<keyword evidence="1" id="KW-0812">Transmembrane</keyword>
<comment type="caution">
    <text evidence="3">The sequence shown here is derived from an EMBL/GenBank/DDBJ whole genome shotgun (WGS) entry which is preliminary data.</text>
</comment>
<evidence type="ECO:0000313" key="3">
    <source>
        <dbReference type="EMBL" id="CAG9621777.1"/>
    </source>
</evidence>
<keyword evidence="4" id="KW-1185">Reference proteome</keyword>
<keyword evidence="1" id="KW-0472">Membrane</keyword>
<evidence type="ECO:0000256" key="1">
    <source>
        <dbReference type="SAM" id="Phobius"/>
    </source>
</evidence>
<dbReference type="InterPro" id="IPR025508">
    <property type="entry name" value="DUF4395"/>
</dbReference>
<feature type="transmembrane region" description="Helical" evidence="1">
    <location>
        <begin position="12"/>
        <end position="32"/>
    </location>
</feature>
<dbReference type="PIRSF" id="PIRSF030042">
    <property type="entry name" value="UCP030042"/>
    <property type="match status" value="1"/>
</dbReference>
<proteinExistence type="predicted"/>
<keyword evidence="1" id="KW-1133">Transmembrane helix</keyword>
<name>A0ABM8YPF5_9BACI</name>
<dbReference type="Proteomes" id="UP000789833">
    <property type="component" value="Unassembled WGS sequence"/>
</dbReference>
<dbReference type="EMBL" id="CAKJTJ010000013">
    <property type="protein sequence ID" value="CAG9621777.1"/>
    <property type="molecule type" value="Genomic_DNA"/>
</dbReference>
<feature type="domain" description="DUF4395" evidence="2">
    <location>
        <begin position="6"/>
        <end position="130"/>
    </location>
</feature>
<organism evidence="3 4">
    <name type="scientific">Sutcliffiella rhizosphaerae</name>
    <dbReference type="NCBI Taxonomy" id="2880967"/>
    <lineage>
        <taxon>Bacteria</taxon>
        <taxon>Bacillati</taxon>
        <taxon>Bacillota</taxon>
        <taxon>Bacilli</taxon>
        <taxon>Bacillales</taxon>
        <taxon>Bacillaceae</taxon>
        <taxon>Sutcliffiella</taxon>
    </lineage>
</organism>
<accession>A0ABM8YPF5</accession>
<feature type="transmembrane region" description="Helical" evidence="1">
    <location>
        <begin position="102"/>
        <end position="127"/>
    </location>
</feature>
<evidence type="ECO:0000313" key="4">
    <source>
        <dbReference type="Proteomes" id="UP000789833"/>
    </source>
</evidence>
<sequence>MKNHTVPKPLVTFNQWFILISVILSLLTGVYWIMSLPLLAGLSGLLFKWNPVLQVARTFLKKPSSSYPQEELAQLHFNQTIAVTCLALSLIGFYAGNLAVGYAFALMVGIASSVALMGFCIGCFLRFQWQQYKYRRAKG</sequence>
<dbReference type="Pfam" id="PF14340">
    <property type="entry name" value="DUF4395"/>
    <property type="match status" value="1"/>
</dbReference>
<dbReference type="RefSeq" id="WP_230501662.1">
    <property type="nucleotide sequence ID" value="NZ_CAKJTJ010000013.1"/>
</dbReference>
<evidence type="ECO:0000259" key="2">
    <source>
        <dbReference type="Pfam" id="PF14340"/>
    </source>
</evidence>
<protein>
    <recommendedName>
        <fullName evidence="2">DUF4395 domain-containing protein</fullName>
    </recommendedName>
</protein>
<gene>
    <name evidence="3" type="ORF">BACCIP111883_02550</name>
</gene>
<dbReference type="InterPro" id="IPR016942">
    <property type="entry name" value="UCP030042"/>
</dbReference>
<reference evidence="3 4" key="1">
    <citation type="submission" date="2021-10" db="EMBL/GenBank/DDBJ databases">
        <authorList>
            <person name="Criscuolo A."/>
        </authorList>
    </citation>
    <scope>NUCLEOTIDE SEQUENCE [LARGE SCALE GENOMIC DNA]</scope>
    <source>
        <strain evidence="4">CIP 111883</strain>
    </source>
</reference>